<dbReference type="GO" id="GO:0000398">
    <property type="term" value="P:mRNA splicing, via spliceosome"/>
    <property type="evidence" value="ECO:0007669"/>
    <property type="project" value="InterPro"/>
</dbReference>
<dbReference type="InterPro" id="IPR005345">
    <property type="entry name" value="PHF5"/>
</dbReference>
<dbReference type="AlphaFoldDB" id="A0AA47P6Z4"/>
<evidence type="ECO:0000256" key="2">
    <source>
        <dbReference type="SAM" id="Phobius"/>
    </source>
</evidence>
<keyword evidence="2" id="KW-0472">Membrane</keyword>
<dbReference type="Pfam" id="PF03660">
    <property type="entry name" value="PHF5"/>
    <property type="match status" value="1"/>
</dbReference>
<keyword evidence="4" id="KW-1185">Reference proteome</keyword>
<accession>A0AA47P6Z4</accession>
<evidence type="ECO:0000313" key="3">
    <source>
        <dbReference type="EMBL" id="KAK0150500.1"/>
    </source>
</evidence>
<comment type="caution">
    <text evidence="3">The sequence shown here is derived from an EMBL/GenBank/DDBJ whole genome shotgun (WGS) entry which is preliminary data.</text>
</comment>
<organism evidence="3 4">
    <name type="scientific">Merluccius polli</name>
    <name type="common">Benguela hake</name>
    <name type="synonym">Merluccius cadenati</name>
    <dbReference type="NCBI Taxonomy" id="89951"/>
    <lineage>
        <taxon>Eukaryota</taxon>
        <taxon>Metazoa</taxon>
        <taxon>Chordata</taxon>
        <taxon>Craniata</taxon>
        <taxon>Vertebrata</taxon>
        <taxon>Euteleostomi</taxon>
        <taxon>Actinopterygii</taxon>
        <taxon>Neopterygii</taxon>
        <taxon>Teleostei</taxon>
        <taxon>Neoteleostei</taxon>
        <taxon>Acanthomorphata</taxon>
        <taxon>Zeiogadaria</taxon>
        <taxon>Gadariae</taxon>
        <taxon>Gadiformes</taxon>
        <taxon>Gadoidei</taxon>
        <taxon>Merlucciidae</taxon>
        <taxon>Merluccius</taxon>
    </lineage>
</organism>
<evidence type="ECO:0000313" key="4">
    <source>
        <dbReference type="Proteomes" id="UP001174136"/>
    </source>
</evidence>
<gene>
    <name evidence="3" type="primary">Phf5a</name>
    <name evidence="3" type="ORF">N1851_008397</name>
</gene>
<keyword evidence="2" id="KW-0812">Transmembrane</keyword>
<keyword evidence="2" id="KW-1133">Transmembrane helix</keyword>
<feature type="transmembrane region" description="Helical" evidence="2">
    <location>
        <begin position="173"/>
        <end position="189"/>
    </location>
</feature>
<dbReference type="PANTHER" id="PTHR13120">
    <property type="entry name" value="PHD FINGER-LIKE DOMAIN-CONTAINING PROTEIN 5A"/>
    <property type="match status" value="1"/>
</dbReference>
<dbReference type="Proteomes" id="UP001174136">
    <property type="component" value="Unassembled WGS sequence"/>
</dbReference>
<proteinExistence type="inferred from homology"/>
<reference evidence="3" key="1">
    <citation type="journal article" date="2023" name="Front. Mar. Sci.">
        <title>A new Merluccius polli reference genome to investigate the effects of global change in West African waters.</title>
        <authorList>
            <person name="Mateo J.L."/>
            <person name="Blanco-Fernandez C."/>
            <person name="Garcia-Vazquez E."/>
            <person name="Machado-Schiaffino G."/>
        </authorList>
    </citation>
    <scope>NUCLEOTIDE SEQUENCE</scope>
    <source>
        <strain evidence="3">C29</strain>
        <tissue evidence="3">Fin</tissue>
    </source>
</reference>
<protein>
    <submittedName>
        <fullName evidence="3">PHD finger-like domain-containing protein 5A</fullName>
    </submittedName>
</protein>
<comment type="similarity">
    <text evidence="1">Belongs to the PHF5 family.</text>
</comment>
<sequence length="198" mass="22484">MAKHHPDLIFCRKQAGVGDGKCVICDSYVRPCTLVRICDECNYGSYQGRCVICGGPGVSDAYYCKECTIQEKDRDGCPKIVNLGSSKTDLFYERKKYGFKKSIGVNGRAMPVRCAAYGAVLTPDRRVTTVLKDPHSFRNSATSDLSAVFSRSRNAARTVIWFSFRRRASRERLAATLFLFLLCQYFSSWRRKRKGHYK</sequence>
<dbReference type="EMBL" id="JAOPHQ010001474">
    <property type="protein sequence ID" value="KAK0150500.1"/>
    <property type="molecule type" value="Genomic_DNA"/>
</dbReference>
<name>A0AA47P6Z4_MERPO</name>
<evidence type="ECO:0000256" key="1">
    <source>
        <dbReference type="ARBA" id="ARBA00008626"/>
    </source>
</evidence>